<proteinExistence type="predicted"/>
<dbReference type="AlphaFoldDB" id="A0A832RYK4"/>
<evidence type="ECO:0000313" key="3">
    <source>
        <dbReference type="Proteomes" id="UP000600363"/>
    </source>
</evidence>
<evidence type="ECO:0000259" key="1">
    <source>
        <dbReference type="Pfam" id="PF07754"/>
    </source>
</evidence>
<dbReference type="Pfam" id="PF07754">
    <property type="entry name" value="HVO_2753_ZBP"/>
    <property type="match status" value="1"/>
</dbReference>
<dbReference type="InterPro" id="IPR044720">
    <property type="entry name" value="HVO_2753-like"/>
</dbReference>
<organism evidence="2 3">
    <name type="scientific">Methermicoccus shengliensis</name>
    <dbReference type="NCBI Taxonomy" id="660064"/>
    <lineage>
        <taxon>Archaea</taxon>
        <taxon>Methanobacteriati</taxon>
        <taxon>Methanobacteriota</taxon>
        <taxon>Stenosarchaea group</taxon>
        <taxon>Methanomicrobia</taxon>
        <taxon>Methanosarcinales</taxon>
        <taxon>Methermicoccaceae</taxon>
        <taxon>Methermicoccus</taxon>
    </lineage>
</organism>
<name>A0A832RYK4_9EURY</name>
<dbReference type="EMBL" id="DUIH01000021">
    <property type="protein sequence ID" value="HIH70287.1"/>
    <property type="molecule type" value="Genomic_DNA"/>
</dbReference>
<gene>
    <name evidence="2" type="ORF">HA299_06735</name>
</gene>
<feature type="domain" description="Small zinc finger protein HVO-2753-like zinc-binding pocket" evidence="1">
    <location>
        <begin position="10"/>
        <end position="53"/>
    </location>
</feature>
<dbReference type="NCBIfam" id="NF011481">
    <property type="entry name" value="PRK14890.1"/>
    <property type="match status" value="1"/>
</dbReference>
<accession>A0A832RYK4</accession>
<reference evidence="2" key="1">
    <citation type="journal article" date="2020" name="bioRxiv">
        <title>A rank-normalized archaeal taxonomy based on genome phylogeny resolves widespread incomplete and uneven classifications.</title>
        <authorList>
            <person name="Rinke C."/>
            <person name="Chuvochina M."/>
            <person name="Mussig A.J."/>
            <person name="Chaumeil P.-A."/>
            <person name="Waite D.W."/>
            <person name="Whitman W.B."/>
            <person name="Parks D.H."/>
            <person name="Hugenholtz P."/>
        </authorList>
    </citation>
    <scope>NUCLEOTIDE SEQUENCE</scope>
    <source>
        <strain evidence="2">UBA12518</strain>
    </source>
</reference>
<sequence>MVRTRGMSHCVSCGVALIERGSVRLPCPMCGEEIGRCPRCRVLSTAYVCKKCGFRGP</sequence>
<dbReference type="InterPro" id="IPR011668">
    <property type="entry name" value="HVO_2753-like_ZBP"/>
</dbReference>
<dbReference type="PANTHER" id="PTHR40733:SF1">
    <property type="entry name" value="SMALL ZINC FINGER PROTEIN HVO-2753-LIKE ZINC-BINDING POCKET DOMAIN-CONTAINING PROTEIN"/>
    <property type="match status" value="1"/>
</dbReference>
<dbReference type="Proteomes" id="UP000600363">
    <property type="component" value="Unassembled WGS sequence"/>
</dbReference>
<evidence type="ECO:0000313" key="2">
    <source>
        <dbReference type="EMBL" id="HIH70287.1"/>
    </source>
</evidence>
<dbReference type="PANTHER" id="PTHR40733">
    <property type="entry name" value="ZINC-RIBBON RNA-BINDING PROTEIN INVOLVED IN TRANSLATION-RELATED"/>
    <property type="match status" value="1"/>
</dbReference>
<protein>
    <submittedName>
        <fullName evidence="2">DUF1610 domain-containing protein</fullName>
    </submittedName>
</protein>
<comment type="caution">
    <text evidence="2">The sequence shown here is derived from an EMBL/GenBank/DDBJ whole genome shotgun (WGS) entry which is preliminary data.</text>
</comment>